<dbReference type="Proteomes" id="UP000789366">
    <property type="component" value="Unassembled WGS sequence"/>
</dbReference>
<reference evidence="1" key="1">
    <citation type="submission" date="2021-06" db="EMBL/GenBank/DDBJ databases">
        <authorList>
            <person name="Kallberg Y."/>
            <person name="Tangrot J."/>
            <person name="Rosling A."/>
        </authorList>
    </citation>
    <scope>NUCLEOTIDE SEQUENCE</scope>
    <source>
        <strain evidence="1">28 12/20/2015</strain>
    </source>
</reference>
<organism evidence="1 2">
    <name type="scientific">Cetraspora pellucida</name>
    <dbReference type="NCBI Taxonomy" id="1433469"/>
    <lineage>
        <taxon>Eukaryota</taxon>
        <taxon>Fungi</taxon>
        <taxon>Fungi incertae sedis</taxon>
        <taxon>Mucoromycota</taxon>
        <taxon>Glomeromycotina</taxon>
        <taxon>Glomeromycetes</taxon>
        <taxon>Diversisporales</taxon>
        <taxon>Gigasporaceae</taxon>
        <taxon>Cetraspora</taxon>
    </lineage>
</organism>
<comment type="caution">
    <text evidence="1">The sequence shown here is derived from an EMBL/GenBank/DDBJ whole genome shotgun (WGS) entry which is preliminary data.</text>
</comment>
<gene>
    <name evidence="1" type="ORF">SPELUC_LOCUS14089</name>
</gene>
<dbReference type="EMBL" id="CAJVPW010039933">
    <property type="protein sequence ID" value="CAG8745225.1"/>
    <property type="molecule type" value="Genomic_DNA"/>
</dbReference>
<feature type="non-terminal residue" evidence="1">
    <location>
        <position position="1"/>
    </location>
</feature>
<name>A0ACA9QH78_9GLOM</name>
<evidence type="ECO:0000313" key="1">
    <source>
        <dbReference type="EMBL" id="CAG8745225.1"/>
    </source>
</evidence>
<protein>
    <submittedName>
        <fullName evidence="1">10332_t:CDS:1</fullName>
    </submittedName>
</protein>
<proteinExistence type="predicted"/>
<keyword evidence="2" id="KW-1185">Reference proteome</keyword>
<evidence type="ECO:0000313" key="2">
    <source>
        <dbReference type="Proteomes" id="UP000789366"/>
    </source>
</evidence>
<accession>A0ACA9QH78</accession>
<sequence>LSGHSNYQLPPEVGQFLEKKWSEILARTAQKDLQKEAQNYVIRKNWDLYLSLRDKAGHLSISAFLLFNNYNLVADKVSTEKITLGVAMDNVNIDILES</sequence>